<evidence type="ECO:0000259" key="4">
    <source>
        <dbReference type="Pfam" id="PF07833"/>
    </source>
</evidence>
<dbReference type="Proteomes" id="UP000637720">
    <property type="component" value="Unassembled WGS sequence"/>
</dbReference>
<dbReference type="InterPro" id="IPR012854">
    <property type="entry name" value="Cu_amine_oxidase-like_N"/>
</dbReference>
<protein>
    <recommendedName>
        <fullName evidence="4">Copper amine oxidase-like N-terminal domain-containing protein</fullName>
    </recommendedName>
</protein>
<dbReference type="Gene3D" id="3.30.457.10">
    <property type="entry name" value="Copper amine oxidase-like, N-terminal domain"/>
    <property type="match status" value="1"/>
</dbReference>
<dbReference type="AlphaFoldDB" id="A0A8J3BBL9"/>
<evidence type="ECO:0000256" key="1">
    <source>
        <dbReference type="SAM" id="Coils"/>
    </source>
</evidence>
<keyword evidence="1" id="KW-0175">Coiled coil</keyword>
<reference evidence="5" key="2">
    <citation type="submission" date="2020-09" db="EMBL/GenBank/DDBJ databases">
        <authorList>
            <person name="Sun Q."/>
            <person name="Ohkuma M."/>
        </authorList>
    </citation>
    <scope>NUCLEOTIDE SEQUENCE</scope>
    <source>
        <strain evidence="5">JCM 14719</strain>
    </source>
</reference>
<dbReference type="Pfam" id="PF07833">
    <property type="entry name" value="Cu_amine_oxidN1"/>
    <property type="match status" value="1"/>
</dbReference>
<name>A0A8J3BBL9_9BACI</name>
<proteinExistence type="predicted"/>
<accession>A0A8J3BBL9</accession>
<evidence type="ECO:0000256" key="2">
    <source>
        <dbReference type="SAM" id="MobiDB-lite"/>
    </source>
</evidence>
<feature type="region of interest" description="Disordered" evidence="2">
    <location>
        <begin position="29"/>
        <end position="51"/>
    </location>
</feature>
<gene>
    <name evidence="5" type="ORF">GCM10007043_06960</name>
</gene>
<dbReference type="Gene3D" id="1.25.40.10">
    <property type="entry name" value="Tetratricopeptide repeat domain"/>
    <property type="match status" value="1"/>
</dbReference>
<sequence>MKRLLALMLTLLLALGAVPSAFAETSDASGDAAASTEDAHKHHAHKPMPPQARKGLERALENVKGTPAEKVIQGLLERAVTPEEAAKRLKEADELLKKHKKQLSEEEREALKEMLKAARDVLKEMKEEEAREETREALLERVQALQSLAQLFAENNDWQAAIEAQEKLVRVKKADEQAFAFLGRLYQKAGKKGIKTFVNGEPVSFDVPPVIENGRTLVPIRAVAESLKAKVQWIEKTKTVIIERDGVVVKLTINQRVAIVNGRKVMLDVPATIRGGRTIVPMRFISEALGAKVEWIQEGQIIVVTDEATGQPADQPVQQPSEPANEQPASQPADEPTAEPAVQPAP</sequence>
<dbReference type="SUPFAM" id="SSF48452">
    <property type="entry name" value="TPR-like"/>
    <property type="match status" value="1"/>
</dbReference>
<dbReference type="InterPro" id="IPR011990">
    <property type="entry name" value="TPR-like_helical_dom_sf"/>
</dbReference>
<reference evidence="5" key="1">
    <citation type="journal article" date="2014" name="Int. J. Syst. Evol. Microbiol.">
        <title>Complete genome sequence of Corynebacterium casei LMG S-19264T (=DSM 44701T), isolated from a smear-ripened cheese.</title>
        <authorList>
            <consortium name="US DOE Joint Genome Institute (JGI-PGF)"/>
            <person name="Walter F."/>
            <person name="Albersmeier A."/>
            <person name="Kalinowski J."/>
            <person name="Ruckert C."/>
        </authorList>
    </citation>
    <scope>NUCLEOTIDE SEQUENCE</scope>
    <source>
        <strain evidence="5">JCM 14719</strain>
    </source>
</reference>
<dbReference type="EMBL" id="BMOF01000009">
    <property type="protein sequence ID" value="GGJ95816.1"/>
    <property type="molecule type" value="Genomic_DNA"/>
</dbReference>
<organism evidence="5 6">
    <name type="scientific">Calditerricola satsumensis</name>
    <dbReference type="NCBI Taxonomy" id="373054"/>
    <lineage>
        <taxon>Bacteria</taxon>
        <taxon>Bacillati</taxon>
        <taxon>Bacillota</taxon>
        <taxon>Bacilli</taxon>
        <taxon>Bacillales</taxon>
        <taxon>Bacillaceae</taxon>
        <taxon>Calditerricola</taxon>
    </lineage>
</organism>
<evidence type="ECO:0000313" key="5">
    <source>
        <dbReference type="EMBL" id="GGJ95816.1"/>
    </source>
</evidence>
<feature type="region of interest" description="Disordered" evidence="2">
    <location>
        <begin position="306"/>
        <end position="346"/>
    </location>
</feature>
<evidence type="ECO:0000313" key="6">
    <source>
        <dbReference type="Proteomes" id="UP000637720"/>
    </source>
</evidence>
<keyword evidence="6" id="KW-1185">Reference proteome</keyword>
<dbReference type="SUPFAM" id="SSF55383">
    <property type="entry name" value="Copper amine oxidase, domain N"/>
    <property type="match status" value="1"/>
</dbReference>
<dbReference type="RefSeq" id="WP_188816808.1">
    <property type="nucleotide sequence ID" value="NZ_BMOF01000009.1"/>
</dbReference>
<dbReference type="InterPro" id="IPR036582">
    <property type="entry name" value="Mao_N_sf"/>
</dbReference>
<keyword evidence="3" id="KW-0732">Signal</keyword>
<feature type="coiled-coil region" evidence="1">
    <location>
        <begin position="86"/>
        <end position="168"/>
    </location>
</feature>
<feature type="domain" description="Copper amine oxidase-like N-terminal" evidence="4">
    <location>
        <begin position="197"/>
        <end position="302"/>
    </location>
</feature>
<evidence type="ECO:0000256" key="3">
    <source>
        <dbReference type="SAM" id="SignalP"/>
    </source>
</evidence>
<feature type="chain" id="PRO_5035268281" description="Copper amine oxidase-like N-terminal domain-containing protein" evidence="3">
    <location>
        <begin position="24"/>
        <end position="346"/>
    </location>
</feature>
<comment type="caution">
    <text evidence="5">The sequence shown here is derived from an EMBL/GenBank/DDBJ whole genome shotgun (WGS) entry which is preliminary data.</text>
</comment>
<feature type="signal peptide" evidence="3">
    <location>
        <begin position="1"/>
        <end position="23"/>
    </location>
</feature>
<feature type="compositionally biased region" description="Polar residues" evidence="2">
    <location>
        <begin position="316"/>
        <end position="330"/>
    </location>
</feature>